<feature type="compositionally biased region" description="Polar residues" evidence="1">
    <location>
        <begin position="59"/>
        <end position="74"/>
    </location>
</feature>
<evidence type="ECO:0000313" key="3">
    <source>
        <dbReference type="Proteomes" id="UP000023152"/>
    </source>
</evidence>
<sequence>MQHRNDITLLHKEKILDSSDDIIITTFSETENEPNQETGRRGRSPEPPKEPPPPIPVHQSANELQHSRNSSTDNNKAEQKKFKVCTWNLWCMPFSSPRALSNPYRCAMYAQQIAKSQNWEQFDDLIIFNLQELWGFKTGIFPPILLWCVSWLEWGGSSGREKKKGVVIKNKNKKKKLHNVKLSHINNFDLHQYRVFAGGGGKKKVFIALFLGLLPILKCFPLTYNPKTLFAHKMRKYLPYSVQYCNVPWNCGFDNGLLMCFNKKPQAHGFEIFTSHRCDDSFAAKGFLWAYFQEYQLLVLNLHMQ</sequence>
<protein>
    <recommendedName>
        <fullName evidence="4">Endonuclease/exonuclease/phosphatase domain-containing protein</fullName>
    </recommendedName>
</protein>
<gene>
    <name evidence="2" type="ORF">RFI_15988</name>
</gene>
<evidence type="ECO:0000256" key="1">
    <source>
        <dbReference type="SAM" id="MobiDB-lite"/>
    </source>
</evidence>
<dbReference type="Proteomes" id="UP000023152">
    <property type="component" value="Unassembled WGS sequence"/>
</dbReference>
<organism evidence="2 3">
    <name type="scientific">Reticulomyxa filosa</name>
    <dbReference type="NCBI Taxonomy" id="46433"/>
    <lineage>
        <taxon>Eukaryota</taxon>
        <taxon>Sar</taxon>
        <taxon>Rhizaria</taxon>
        <taxon>Retaria</taxon>
        <taxon>Foraminifera</taxon>
        <taxon>Monothalamids</taxon>
        <taxon>Reticulomyxidae</taxon>
        <taxon>Reticulomyxa</taxon>
    </lineage>
</organism>
<dbReference type="AlphaFoldDB" id="X6N5A4"/>
<dbReference type="InterPro" id="IPR036691">
    <property type="entry name" value="Endo/exonu/phosph_ase_sf"/>
</dbReference>
<proteinExistence type="predicted"/>
<feature type="region of interest" description="Disordered" evidence="1">
    <location>
        <begin position="25"/>
        <end position="77"/>
    </location>
</feature>
<dbReference type="Gene3D" id="3.60.10.10">
    <property type="entry name" value="Endonuclease/exonuclease/phosphatase"/>
    <property type="match status" value="1"/>
</dbReference>
<reference evidence="2 3" key="1">
    <citation type="journal article" date="2013" name="Curr. Biol.">
        <title>The Genome of the Foraminiferan Reticulomyxa filosa.</title>
        <authorList>
            <person name="Glockner G."/>
            <person name="Hulsmann N."/>
            <person name="Schleicher M."/>
            <person name="Noegel A.A."/>
            <person name="Eichinger L."/>
            <person name="Gallinger C."/>
            <person name="Pawlowski J."/>
            <person name="Sierra R."/>
            <person name="Euteneuer U."/>
            <person name="Pillet L."/>
            <person name="Moustafa A."/>
            <person name="Platzer M."/>
            <person name="Groth M."/>
            <person name="Szafranski K."/>
            <person name="Schliwa M."/>
        </authorList>
    </citation>
    <scope>NUCLEOTIDE SEQUENCE [LARGE SCALE GENOMIC DNA]</scope>
</reference>
<name>X6N5A4_RETFI</name>
<dbReference type="SUPFAM" id="SSF56219">
    <property type="entry name" value="DNase I-like"/>
    <property type="match status" value="1"/>
</dbReference>
<feature type="compositionally biased region" description="Basic and acidic residues" evidence="1">
    <location>
        <begin position="38"/>
        <end position="49"/>
    </location>
</feature>
<dbReference type="EMBL" id="ASPP01011843">
    <property type="protein sequence ID" value="ETO21216.1"/>
    <property type="molecule type" value="Genomic_DNA"/>
</dbReference>
<feature type="non-terminal residue" evidence="2">
    <location>
        <position position="305"/>
    </location>
</feature>
<comment type="caution">
    <text evidence="2">The sequence shown here is derived from an EMBL/GenBank/DDBJ whole genome shotgun (WGS) entry which is preliminary data.</text>
</comment>
<keyword evidence="3" id="KW-1185">Reference proteome</keyword>
<accession>X6N5A4</accession>
<evidence type="ECO:0008006" key="4">
    <source>
        <dbReference type="Google" id="ProtNLM"/>
    </source>
</evidence>
<evidence type="ECO:0000313" key="2">
    <source>
        <dbReference type="EMBL" id="ETO21216.1"/>
    </source>
</evidence>